<dbReference type="EMBL" id="JBHUIT010000001">
    <property type="protein sequence ID" value="MFD2255168.1"/>
    <property type="molecule type" value="Genomic_DNA"/>
</dbReference>
<sequence>MDSFPDAMATFTATSPNNDQFPFELVRPDLEKVETAIRAQVRDFDSAVEPYIAYICNTSGKRIRPALAILIGGAVGEVTEDHRKIGVILELIHMATLVHDDIIDGAIARRSMPTANAKWGNALAVLLGDALFSHALTLATDFNSIDICRKVGQAAREVCQGEIIQTQRRFDLTLSKEDYFRVIEMKTGALFAAATGLAAAVSGLDENAEKTLASYGMKLGTAYQIYDDCLDLVGSEEIVGKTLGTDLAKGKLTLPILNLLEAASEEQRQKINNRILEQKEIDLPDLVGPGAYDLALEGAVGTALELLEGCRQDLDVLVSSEYKDALLQITYFLENLLQQSRK</sequence>
<accession>A0ABW5D4F6</accession>
<dbReference type="Proteomes" id="UP001597375">
    <property type="component" value="Unassembled WGS sequence"/>
</dbReference>
<evidence type="ECO:0000256" key="6">
    <source>
        <dbReference type="RuleBase" id="RU004466"/>
    </source>
</evidence>
<keyword evidence="3 6" id="KW-0808">Transferase</keyword>
<dbReference type="PANTHER" id="PTHR12001:SF69">
    <property type="entry name" value="ALL TRANS-POLYPRENYL-DIPHOSPHATE SYNTHASE PDSS1"/>
    <property type="match status" value="1"/>
</dbReference>
<dbReference type="CDD" id="cd00685">
    <property type="entry name" value="Trans_IPPS_HT"/>
    <property type="match status" value="1"/>
</dbReference>
<keyword evidence="8" id="KW-1185">Reference proteome</keyword>
<evidence type="ECO:0000256" key="2">
    <source>
        <dbReference type="ARBA" id="ARBA00006706"/>
    </source>
</evidence>
<keyword evidence="5" id="KW-0460">Magnesium</keyword>
<evidence type="ECO:0000256" key="1">
    <source>
        <dbReference type="ARBA" id="ARBA00001946"/>
    </source>
</evidence>
<gene>
    <name evidence="7" type="ORF">ACFSSA_00640</name>
</gene>
<reference evidence="8" key="1">
    <citation type="journal article" date="2019" name="Int. J. Syst. Evol. Microbiol.">
        <title>The Global Catalogue of Microorganisms (GCM) 10K type strain sequencing project: providing services to taxonomists for standard genome sequencing and annotation.</title>
        <authorList>
            <consortium name="The Broad Institute Genomics Platform"/>
            <consortium name="The Broad Institute Genome Sequencing Center for Infectious Disease"/>
            <person name="Wu L."/>
            <person name="Ma J."/>
        </authorList>
    </citation>
    <scope>NUCLEOTIDE SEQUENCE [LARGE SCALE GENOMIC DNA]</scope>
    <source>
        <strain evidence="8">CGMCC 4.7106</strain>
    </source>
</reference>
<dbReference type="InterPro" id="IPR008949">
    <property type="entry name" value="Isoprenoid_synthase_dom_sf"/>
</dbReference>
<dbReference type="SUPFAM" id="SSF48576">
    <property type="entry name" value="Terpenoid synthases"/>
    <property type="match status" value="1"/>
</dbReference>
<comment type="caution">
    <text evidence="7">The sequence shown here is derived from an EMBL/GenBank/DDBJ whole genome shotgun (WGS) entry which is preliminary data.</text>
</comment>
<evidence type="ECO:0000313" key="8">
    <source>
        <dbReference type="Proteomes" id="UP001597375"/>
    </source>
</evidence>
<organism evidence="7 8">
    <name type="scientific">Luteolibacter algae</name>
    <dbReference type="NCBI Taxonomy" id="454151"/>
    <lineage>
        <taxon>Bacteria</taxon>
        <taxon>Pseudomonadati</taxon>
        <taxon>Verrucomicrobiota</taxon>
        <taxon>Verrucomicrobiia</taxon>
        <taxon>Verrucomicrobiales</taxon>
        <taxon>Verrucomicrobiaceae</taxon>
        <taxon>Luteolibacter</taxon>
    </lineage>
</organism>
<dbReference type="EC" id="2.5.1.-" evidence="7"/>
<dbReference type="GO" id="GO:0016740">
    <property type="term" value="F:transferase activity"/>
    <property type="evidence" value="ECO:0007669"/>
    <property type="project" value="UniProtKB-KW"/>
</dbReference>
<evidence type="ECO:0000256" key="3">
    <source>
        <dbReference type="ARBA" id="ARBA00022679"/>
    </source>
</evidence>
<dbReference type="Gene3D" id="1.10.600.10">
    <property type="entry name" value="Farnesyl Diphosphate Synthase"/>
    <property type="match status" value="1"/>
</dbReference>
<dbReference type="PANTHER" id="PTHR12001">
    <property type="entry name" value="GERANYLGERANYL PYROPHOSPHATE SYNTHASE"/>
    <property type="match status" value="1"/>
</dbReference>
<proteinExistence type="inferred from homology"/>
<comment type="cofactor">
    <cofactor evidence="1">
        <name>Mg(2+)</name>
        <dbReference type="ChEBI" id="CHEBI:18420"/>
    </cofactor>
</comment>
<dbReference type="SFLD" id="SFLDS00005">
    <property type="entry name" value="Isoprenoid_Synthase_Type_I"/>
    <property type="match status" value="1"/>
</dbReference>
<dbReference type="Pfam" id="PF00348">
    <property type="entry name" value="polyprenyl_synt"/>
    <property type="match status" value="1"/>
</dbReference>
<protein>
    <submittedName>
        <fullName evidence="7">Polyprenyl synthetase family protein</fullName>
        <ecNumber evidence="7">2.5.1.-</ecNumber>
    </submittedName>
</protein>
<name>A0ABW5D4F6_9BACT</name>
<evidence type="ECO:0000313" key="7">
    <source>
        <dbReference type="EMBL" id="MFD2255168.1"/>
    </source>
</evidence>
<dbReference type="InterPro" id="IPR000092">
    <property type="entry name" value="Polyprenyl_synt"/>
</dbReference>
<comment type="similarity">
    <text evidence="2 6">Belongs to the FPP/GGPP synthase family.</text>
</comment>
<evidence type="ECO:0000256" key="5">
    <source>
        <dbReference type="ARBA" id="ARBA00022842"/>
    </source>
</evidence>
<evidence type="ECO:0000256" key="4">
    <source>
        <dbReference type="ARBA" id="ARBA00022723"/>
    </source>
</evidence>
<keyword evidence="4" id="KW-0479">Metal-binding</keyword>